<sequence length="84" mass="9845">MNVRPLMITISPPSVVLEKEAILDFYGRGKVDLKHQENERVRDYLKYKCHFTNYIFEFSIVESVSKSRIIQPQLQFLPQAASRS</sequence>
<evidence type="ECO:0000313" key="2">
    <source>
        <dbReference type="Proteomes" id="UP001470230"/>
    </source>
</evidence>
<reference evidence="1 2" key="1">
    <citation type="submission" date="2024-04" db="EMBL/GenBank/DDBJ databases">
        <title>Tritrichomonas musculus Genome.</title>
        <authorList>
            <person name="Alves-Ferreira E."/>
            <person name="Grigg M."/>
            <person name="Lorenzi H."/>
            <person name="Galac M."/>
        </authorList>
    </citation>
    <scope>NUCLEOTIDE SEQUENCE [LARGE SCALE GENOMIC DNA]</scope>
    <source>
        <strain evidence="1 2">EAF2021</strain>
    </source>
</reference>
<dbReference type="EMBL" id="JAPFFF010000016">
    <property type="protein sequence ID" value="KAK8865287.1"/>
    <property type="molecule type" value="Genomic_DNA"/>
</dbReference>
<proteinExistence type="predicted"/>
<protein>
    <submittedName>
        <fullName evidence="1">Uncharacterized protein</fullName>
    </submittedName>
</protein>
<comment type="caution">
    <text evidence="1">The sequence shown here is derived from an EMBL/GenBank/DDBJ whole genome shotgun (WGS) entry which is preliminary data.</text>
</comment>
<keyword evidence="2" id="KW-1185">Reference proteome</keyword>
<evidence type="ECO:0000313" key="1">
    <source>
        <dbReference type="EMBL" id="KAK8865287.1"/>
    </source>
</evidence>
<organism evidence="1 2">
    <name type="scientific">Tritrichomonas musculus</name>
    <dbReference type="NCBI Taxonomy" id="1915356"/>
    <lineage>
        <taxon>Eukaryota</taxon>
        <taxon>Metamonada</taxon>
        <taxon>Parabasalia</taxon>
        <taxon>Tritrichomonadida</taxon>
        <taxon>Tritrichomonadidae</taxon>
        <taxon>Tritrichomonas</taxon>
    </lineage>
</organism>
<dbReference type="Proteomes" id="UP001470230">
    <property type="component" value="Unassembled WGS sequence"/>
</dbReference>
<name>A0ABR2ILZ3_9EUKA</name>
<accession>A0ABR2ILZ3</accession>
<gene>
    <name evidence="1" type="ORF">M9Y10_010827</name>
</gene>